<name>A0A425Y1E6_9BACT</name>
<gene>
    <name evidence="7" type="primary">thrB</name>
    <name evidence="11" type="ORF">DWB61_08445</name>
</gene>
<dbReference type="Gene3D" id="3.30.230.10">
    <property type="match status" value="1"/>
</dbReference>
<dbReference type="PANTHER" id="PTHR20861:SF1">
    <property type="entry name" value="HOMOSERINE KINASE"/>
    <property type="match status" value="1"/>
</dbReference>
<dbReference type="UniPathway" id="UPA00050">
    <property type="reaction ID" value="UER00064"/>
</dbReference>
<evidence type="ECO:0000256" key="3">
    <source>
        <dbReference type="ARBA" id="ARBA00022697"/>
    </source>
</evidence>
<dbReference type="SUPFAM" id="SSF54211">
    <property type="entry name" value="Ribosomal protein S5 domain 2-like"/>
    <property type="match status" value="1"/>
</dbReference>
<comment type="catalytic activity">
    <reaction evidence="7">
        <text>L-homoserine + ATP = O-phospho-L-homoserine + ADP + H(+)</text>
        <dbReference type="Rhea" id="RHEA:13985"/>
        <dbReference type="ChEBI" id="CHEBI:15378"/>
        <dbReference type="ChEBI" id="CHEBI:30616"/>
        <dbReference type="ChEBI" id="CHEBI:57476"/>
        <dbReference type="ChEBI" id="CHEBI:57590"/>
        <dbReference type="ChEBI" id="CHEBI:456216"/>
        <dbReference type="EC" id="2.7.1.39"/>
    </reaction>
</comment>
<dbReference type="Proteomes" id="UP000285794">
    <property type="component" value="Unassembled WGS sequence"/>
</dbReference>
<dbReference type="Gene3D" id="3.30.70.890">
    <property type="entry name" value="GHMP kinase, C-terminal domain"/>
    <property type="match status" value="1"/>
</dbReference>
<comment type="subcellular location">
    <subcellularLocation>
        <location evidence="7">Cytoplasm</location>
    </subcellularLocation>
</comment>
<keyword evidence="1 7" id="KW-0028">Amino-acid biosynthesis</keyword>
<keyword evidence="2 7" id="KW-0808">Transferase</keyword>
<dbReference type="PRINTS" id="PR00958">
    <property type="entry name" value="HOMSERKINASE"/>
</dbReference>
<evidence type="ECO:0000256" key="8">
    <source>
        <dbReference type="NCBIfam" id="TIGR00191"/>
    </source>
</evidence>
<keyword evidence="5 7" id="KW-0418">Kinase</keyword>
<keyword evidence="4 7" id="KW-0547">Nucleotide-binding</keyword>
<evidence type="ECO:0000256" key="5">
    <source>
        <dbReference type="ARBA" id="ARBA00022777"/>
    </source>
</evidence>
<keyword evidence="6 7" id="KW-0067">ATP-binding</keyword>
<dbReference type="EC" id="2.7.1.39" evidence="7 8"/>
<dbReference type="PANTHER" id="PTHR20861">
    <property type="entry name" value="HOMOSERINE/4-DIPHOSPHOCYTIDYL-2-C-METHYL-D-ERYTHRITOL KINASE"/>
    <property type="match status" value="1"/>
</dbReference>
<dbReference type="RefSeq" id="WP_125030458.1">
    <property type="nucleotide sequence ID" value="NZ_JAPXVP010000007.1"/>
</dbReference>
<comment type="caution">
    <text evidence="11">The sequence shown here is derived from an EMBL/GenBank/DDBJ whole genome shotgun (WGS) entry which is preliminary data.</text>
</comment>
<dbReference type="HAMAP" id="MF_00384">
    <property type="entry name" value="Homoser_kinase"/>
    <property type="match status" value="1"/>
</dbReference>
<dbReference type="InterPro" id="IPR006204">
    <property type="entry name" value="GHMP_kinase_N_dom"/>
</dbReference>
<feature type="domain" description="GHMP kinase N-terminal" evidence="9">
    <location>
        <begin position="65"/>
        <end position="149"/>
    </location>
</feature>
<dbReference type="EMBL" id="QQWG01000007">
    <property type="protein sequence ID" value="RRG21775.1"/>
    <property type="molecule type" value="Genomic_DNA"/>
</dbReference>
<dbReference type="GO" id="GO:0009088">
    <property type="term" value="P:threonine biosynthetic process"/>
    <property type="evidence" value="ECO:0007669"/>
    <property type="project" value="UniProtKB-UniRule"/>
</dbReference>
<feature type="domain" description="GHMP kinase C-terminal" evidence="10">
    <location>
        <begin position="210"/>
        <end position="287"/>
    </location>
</feature>
<dbReference type="InterPro" id="IPR000870">
    <property type="entry name" value="Homoserine_kinase"/>
</dbReference>
<protein>
    <recommendedName>
        <fullName evidence="7 8">Homoserine kinase</fullName>
        <shortName evidence="7">HK</shortName>
        <shortName evidence="7">HSK</shortName>
        <ecNumber evidence="7 8">2.7.1.39</ecNumber>
    </recommendedName>
</protein>
<evidence type="ECO:0000313" key="12">
    <source>
        <dbReference type="Proteomes" id="UP000285794"/>
    </source>
</evidence>
<dbReference type="OrthoDB" id="9769912at2"/>
<dbReference type="GO" id="GO:0005524">
    <property type="term" value="F:ATP binding"/>
    <property type="evidence" value="ECO:0007669"/>
    <property type="project" value="UniProtKB-UniRule"/>
</dbReference>
<organism evidence="11 12">
    <name type="scientific">Ancylomarina euxinus</name>
    <dbReference type="NCBI Taxonomy" id="2283627"/>
    <lineage>
        <taxon>Bacteria</taxon>
        <taxon>Pseudomonadati</taxon>
        <taxon>Bacteroidota</taxon>
        <taxon>Bacteroidia</taxon>
        <taxon>Marinilabiliales</taxon>
        <taxon>Marinifilaceae</taxon>
        <taxon>Ancylomarina</taxon>
    </lineage>
</organism>
<dbReference type="AlphaFoldDB" id="A0A425Y1E6"/>
<evidence type="ECO:0000256" key="6">
    <source>
        <dbReference type="ARBA" id="ARBA00022840"/>
    </source>
</evidence>
<comment type="similarity">
    <text evidence="7">Belongs to the GHMP kinase family. Homoserine kinase subfamily.</text>
</comment>
<evidence type="ECO:0000259" key="9">
    <source>
        <dbReference type="Pfam" id="PF00288"/>
    </source>
</evidence>
<evidence type="ECO:0000256" key="2">
    <source>
        <dbReference type="ARBA" id="ARBA00022679"/>
    </source>
</evidence>
<dbReference type="Pfam" id="PF08544">
    <property type="entry name" value="GHMP_kinases_C"/>
    <property type="match status" value="1"/>
</dbReference>
<accession>A0A425Y1E6</accession>
<keyword evidence="3 7" id="KW-0791">Threonine biosynthesis</keyword>
<dbReference type="InterPro" id="IPR014721">
    <property type="entry name" value="Ribsml_uS5_D2-typ_fold_subgr"/>
</dbReference>
<dbReference type="NCBIfam" id="NF002288">
    <property type="entry name" value="PRK01212.1-4"/>
    <property type="match status" value="1"/>
</dbReference>
<dbReference type="PIRSF" id="PIRSF000676">
    <property type="entry name" value="Homoser_kin"/>
    <property type="match status" value="1"/>
</dbReference>
<evidence type="ECO:0000259" key="10">
    <source>
        <dbReference type="Pfam" id="PF08544"/>
    </source>
</evidence>
<proteinExistence type="inferred from homology"/>
<dbReference type="InterPro" id="IPR013750">
    <property type="entry name" value="GHMP_kinase_C_dom"/>
</dbReference>
<reference evidence="11 12" key="1">
    <citation type="submission" date="2018-07" db="EMBL/GenBank/DDBJ databases">
        <title>Draft genome sequence of Ancylomarina sp. M1P.</title>
        <authorList>
            <person name="Yadav S."/>
            <person name="Villanueva L."/>
            <person name="Damste J.S.S."/>
        </authorList>
    </citation>
    <scope>NUCLEOTIDE SEQUENCE [LARGE SCALE GENOMIC DNA]</scope>
    <source>
        <strain evidence="11 12">M1P</strain>
    </source>
</reference>
<comment type="caution">
    <text evidence="7">Lacks conserved residue(s) required for the propagation of feature annotation.</text>
</comment>
<keyword evidence="7" id="KW-0963">Cytoplasm</keyword>
<evidence type="ECO:0000256" key="1">
    <source>
        <dbReference type="ARBA" id="ARBA00022605"/>
    </source>
</evidence>
<dbReference type="SUPFAM" id="SSF55060">
    <property type="entry name" value="GHMP Kinase, C-terminal domain"/>
    <property type="match status" value="1"/>
</dbReference>
<comment type="function">
    <text evidence="7">Catalyzes the ATP-dependent phosphorylation of L-homoserine to L-homoserine phosphate.</text>
</comment>
<dbReference type="NCBIfam" id="TIGR00191">
    <property type="entry name" value="thrB"/>
    <property type="match status" value="1"/>
</dbReference>
<evidence type="ECO:0000256" key="7">
    <source>
        <dbReference type="HAMAP-Rule" id="MF_00384"/>
    </source>
</evidence>
<dbReference type="GO" id="GO:0004413">
    <property type="term" value="F:homoserine kinase activity"/>
    <property type="evidence" value="ECO:0007669"/>
    <property type="project" value="UniProtKB-UniRule"/>
</dbReference>
<keyword evidence="12" id="KW-1185">Reference proteome</keyword>
<dbReference type="Pfam" id="PF00288">
    <property type="entry name" value="GHMP_kinases_N"/>
    <property type="match status" value="1"/>
</dbReference>
<sequence length="311" mass="33243">MNKSIKVFAPGSVSNVGCGFDILGFAIDGIGDEMILRKNDSNKIHIKPIEGYENLSTVPTKNVAGVAIQALLDDLGSQQGFDIEIKKNIKPGSGIGSSSASASGAVVAVNELLGKPYSRMQLVDFAMQGEVAASGDAHADNAAPTVLGGFCIVRAYDPLDIIQIESPINLWCVVIHPQIEIKTKEARELLSTQVDLKKAIRQWGNVAGLISGLHSSDYNLIGRSLEDHIVEKQRKVLIPEFDNLKNAVMNAGALGCSISGSGPSVFALCEGENKAKDVNLAMNDVFSKTNIPFYIYSSQVSNNGVRIIEEI</sequence>
<evidence type="ECO:0000313" key="11">
    <source>
        <dbReference type="EMBL" id="RRG21775.1"/>
    </source>
</evidence>
<comment type="pathway">
    <text evidence="7">Amino-acid biosynthesis; L-threonine biosynthesis; L-threonine from L-aspartate: step 4/5.</text>
</comment>
<dbReference type="InterPro" id="IPR036554">
    <property type="entry name" value="GHMP_kinase_C_sf"/>
</dbReference>
<evidence type="ECO:0000256" key="4">
    <source>
        <dbReference type="ARBA" id="ARBA00022741"/>
    </source>
</evidence>
<dbReference type="InterPro" id="IPR020568">
    <property type="entry name" value="Ribosomal_Su5_D2-typ_SF"/>
</dbReference>
<dbReference type="GO" id="GO:0005737">
    <property type="term" value="C:cytoplasm"/>
    <property type="evidence" value="ECO:0007669"/>
    <property type="project" value="UniProtKB-SubCell"/>
</dbReference>